<name>A0A1Y2N1J4_PSEAH</name>
<dbReference type="Pfam" id="PF13560">
    <property type="entry name" value="HTH_31"/>
    <property type="match status" value="1"/>
</dbReference>
<protein>
    <recommendedName>
        <fullName evidence="1">HTH cro/C1-type domain-containing protein</fullName>
    </recommendedName>
</protein>
<dbReference type="PROSITE" id="PS50943">
    <property type="entry name" value="HTH_CROC1"/>
    <property type="match status" value="1"/>
</dbReference>
<evidence type="ECO:0000313" key="3">
    <source>
        <dbReference type="Proteomes" id="UP000194360"/>
    </source>
</evidence>
<dbReference type="InterPro" id="IPR001387">
    <property type="entry name" value="Cro/C1-type_HTH"/>
</dbReference>
<accession>A0A1Y2N1J4</accession>
<sequence length="402" mass="42935">MHEHPEDGLAHAIRAARRTARISQAELANLAGFSREYVSRSERPSAGLASRELVSAIDAALGCGGDLVALRARLHADRVARRRAPGECANGATAEVAPGSDRFGDPVEVEVEPDSASTELVAIQHAAQVTGPDLTLSATVDLVGRIDAGLTRYRSGSDRDRLLRSGALVAEYAGFVCRDAGLAIRCLFWHDRAMEYALRAGDTSIQAYVLLRKSQAAYDRRDAHRLADLALAAERVGTSATPSLRAEIIQQRARGEAMLGAGIDRVNSLLDRAAHLRATGLHDQDAAPGPALFDIQVALCWSESGRPRHAVRRFGEVDTLGMSTRDRAYVSILSARSLALSGEPDEAASVTTAALPVAAAAGSRRSVLEACGVLEALKPWRSRQPVYELALAVRSARELLDS</sequence>
<reference evidence="2 3" key="1">
    <citation type="submission" date="2016-09" db="EMBL/GenBank/DDBJ databases">
        <title>Pseudonocardia autotrophica DSM535, a candidate organism with high potential of specific P450 cytochromes.</title>
        <authorList>
            <person name="Grumaz C."/>
            <person name="Vainshtein Y."/>
            <person name="Kirstahler P."/>
            <person name="Sohn K."/>
        </authorList>
    </citation>
    <scope>NUCLEOTIDE SEQUENCE [LARGE SCALE GENOMIC DNA]</scope>
    <source>
        <strain evidence="2 3">DSM 535</strain>
    </source>
</reference>
<comment type="caution">
    <text evidence="2">The sequence shown here is derived from an EMBL/GenBank/DDBJ whole genome shotgun (WGS) entry which is preliminary data.</text>
</comment>
<keyword evidence="3" id="KW-1185">Reference proteome</keyword>
<organism evidence="2 3">
    <name type="scientific">Pseudonocardia autotrophica</name>
    <name type="common">Amycolata autotrophica</name>
    <name type="synonym">Nocardia autotrophica</name>
    <dbReference type="NCBI Taxonomy" id="2074"/>
    <lineage>
        <taxon>Bacteria</taxon>
        <taxon>Bacillati</taxon>
        <taxon>Actinomycetota</taxon>
        <taxon>Actinomycetes</taxon>
        <taxon>Pseudonocardiales</taxon>
        <taxon>Pseudonocardiaceae</taxon>
        <taxon>Pseudonocardia</taxon>
    </lineage>
</organism>
<dbReference type="SMART" id="SM00530">
    <property type="entry name" value="HTH_XRE"/>
    <property type="match status" value="1"/>
</dbReference>
<dbReference type="OrthoDB" id="3576777at2"/>
<dbReference type="InterPro" id="IPR010982">
    <property type="entry name" value="Lambda_DNA-bd_dom_sf"/>
</dbReference>
<feature type="domain" description="HTH cro/C1-type" evidence="1">
    <location>
        <begin position="13"/>
        <end position="67"/>
    </location>
</feature>
<dbReference type="SUPFAM" id="SSF47413">
    <property type="entry name" value="lambda repressor-like DNA-binding domains"/>
    <property type="match status" value="1"/>
</dbReference>
<dbReference type="Proteomes" id="UP000194360">
    <property type="component" value="Unassembled WGS sequence"/>
</dbReference>
<evidence type="ECO:0000313" key="2">
    <source>
        <dbReference type="EMBL" id="OSY41320.1"/>
    </source>
</evidence>
<dbReference type="GO" id="GO:0003677">
    <property type="term" value="F:DNA binding"/>
    <property type="evidence" value="ECO:0007669"/>
    <property type="project" value="InterPro"/>
</dbReference>
<proteinExistence type="predicted"/>
<gene>
    <name evidence="2" type="ORF">BG845_02222</name>
</gene>
<dbReference type="EMBL" id="MIGB01000009">
    <property type="protein sequence ID" value="OSY41320.1"/>
    <property type="molecule type" value="Genomic_DNA"/>
</dbReference>
<dbReference type="RefSeq" id="WP_158092130.1">
    <property type="nucleotide sequence ID" value="NZ_AP018920.1"/>
</dbReference>
<dbReference type="Gene3D" id="1.10.260.40">
    <property type="entry name" value="lambda repressor-like DNA-binding domains"/>
    <property type="match status" value="1"/>
</dbReference>
<evidence type="ECO:0000259" key="1">
    <source>
        <dbReference type="PROSITE" id="PS50943"/>
    </source>
</evidence>
<dbReference type="AlphaFoldDB" id="A0A1Y2N1J4"/>